<dbReference type="AlphaFoldDB" id="A0A383C2S5"/>
<proteinExistence type="predicted"/>
<keyword evidence="1" id="KW-0346">Stress response</keyword>
<dbReference type="EMBL" id="UINC01205349">
    <property type="protein sequence ID" value="SVE26484.1"/>
    <property type="molecule type" value="Genomic_DNA"/>
</dbReference>
<feature type="domain" description="SHSP" evidence="2">
    <location>
        <begin position="38"/>
        <end position="152"/>
    </location>
</feature>
<evidence type="ECO:0000259" key="2">
    <source>
        <dbReference type="PROSITE" id="PS01031"/>
    </source>
</evidence>
<dbReference type="Pfam" id="PF00011">
    <property type="entry name" value="HSP20"/>
    <property type="match status" value="1"/>
</dbReference>
<dbReference type="Gene3D" id="2.60.40.790">
    <property type="match status" value="1"/>
</dbReference>
<sequence length="152" mass="17270">MVKLTTANWDNFVHTFPQIERQFIGFNRVFDLLQKDFEPVNNNFPPFNIQKIDDYKFEVQLALAGFKEEDLDVSVEDGTLTITGDQLQGAVDGEPDNFIHKGIAERKFRRSWSLADTVVVKGAKLKDGVLTVSLENEIPDAKKPKSIEIKTK</sequence>
<evidence type="ECO:0000313" key="3">
    <source>
        <dbReference type="EMBL" id="SVE26484.1"/>
    </source>
</evidence>
<accession>A0A383C2S5</accession>
<evidence type="ECO:0000256" key="1">
    <source>
        <dbReference type="ARBA" id="ARBA00023016"/>
    </source>
</evidence>
<name>A0A383C2S5_9ZZZZ</name>
<dbReference type="PANTHER" id="PTHR47062:SF2">
    <property type="entry name" value="SMALL HEAT SHOCK PROTEIN IBPB"/>
    <property type="match status" value="1"/>
</dbReference>
<dbReference type="PROSITE" id="PS01031">
    <property type="entry name" value="SHSP"/>
    <property type="match status" value="1"/>
</dbReference>
<organism evidence="3">
    <name type="scientific">marine metagenome</name>
    <dbReference type="NCBI Taxonomy" id="408172"/>
    <lineage>
        <taxon>unclassified sequences</taxon>
        <taxon>metagenomes</taxon>
        <taxon>ecological metagenomes</taxon>
    </lineage>
</organism>
<reference evidence="3" key="1">
    <citation type="submission" date="2018-05" db="EMBL/GenBank/DDBJ databases">
        <authorList>
            <person name="Lanie J.A."/>
            <person name="Ng W.-L."/>
            <person name="Kazmierczak K.M."/>
            <person name="Andrzejewski T.M."/>
            <person name="Davidsen T.M."/>
            <person name="Wayne K.J."/>
            <person name="Tettelin H."/>
            <person name="Glass J.I."/>
            <person name="Rusch D."/>
            <person name="Podicherti R."/>
            <person name="Tsui H.-C.T."/>
            <person name="Winkler M.E."/>
        </authorList>
    </citation>
    <scope>NUCLEOTIDE SEQUENCE</scope>
</reference>
<dbReference type="PANTHER" id="PTHR47062">
    <property type="match status" value="1"/>
</dbReference>
<gene>
    <name evidence="3" type="ORF">METZ01_LOCUS479338</name>
</gene>
<dbReference type="SUPFAM" id="SSF49764">
    <property type="entry name" value="HSP20-like chaperones"/>
    <property type="match status" value="1"/>
</dbReference>
<protein>
    <recommendedName>
        <fullName evidence="2">SHSP domain-containing protein</fullName>
    </recommendedName>
</protein>
<dbReference type="CDD" id="cd06470">
    <property type="entry name" value="ACD_IbpA-B_like"/>
    <property type="match status" value="1"/>
</dbReference>
<dbReference type="InterPro" id="IPR037913">
    <property type="entry name" value="ACD_IbpA/B"/>
</dbReference>
<dbReference type="InterPro" id="IPR002068">
    <property type="entry name" value="A-crystallin/Hsp20_dom"/>
</dbReference>
<dbReference type="InterPro" id="IPR008978">
    <property type="entry name" value="HSP20-like_chaperone"/>
</dbReference>